<organism evidence="1 2">
    <name type="scientific">Klebsiella quasipneumoniae subsp. quasipneumoniae</name>
    <dbReference type="NCBI Taxonomy" id="1667327"/>
    <lineage>
        <taxon>Bacteria</taxon>
        <taxon>Pseudomonadati</taxon>
        <taxon>Pseudomonadota</taxon>
        <taxon>Gammaproteobacteria</taxon>
        <taxon>Enterobacterales</taxon>
        <taxon>Enterobacteriaceae</taxon>
        <taxon>Klebsiella/Raoultella group</taxon>
        <taxon>Klebsiella</taxon>
        <taxon>Klebsiella pneumoniae complex</taxon>
    </lineage>
</organism>
<dbReference type="EMBL" id="JAWHZD010000002">
    <property type="protein sequence ID" value="MDV0840363.1"/>
    <property type="molecule type" value="Genomic_DNA"/>
</dbReference>
<sequence length="86" mass="9435">MDGKLELLLMPGLMVCVLFHLEHQPISVPIGFISSELEHLKIASMLLSESTHSKQIFSSMHNNEDVPVAQQGLQNLLNLISAVALS</sequence>
<proteinExistence type="predicted"/>
<accession>A0AAW8XJ95</accession>
<evidence type="ECO:0000313" key="2">
    <source>
        <dbReference type="Proteomes" id="UP001284547"/>
    </source>
</evidence>
<dbReference type="AlphaFoldDB" id="A0AAW8XJ95"/>
<name>A0AAW8XJ95_9ENTR</name>
<gene>
    <name evidence="1" type="ORF">RZP41_03565</name>
</gene>
<reference evidence="1" key="1">
    <citation type="submission" date="2023-10" db="EMBL/GenBank/DDBJ databases">
        <title>Surveillance and assessment of the effects of hospital wastewater treatment on clearance of pathogenic bacterial and antimicrobial resistance genes.</title>
        <authorList>
            <person name="Wu Y."/>
        </authorList>
    </citation>
    <scope>NUCLEOTIDE SEQUENCE</scope>
    <source>
        <strain evidence="1">23-M-SRM-33-1</strain>
    </source>
</reference>
<comment type="caution">
    <text evidence="1">The sequence shown here is derived from an EMBL/GenBank/DDBJ whole genome shotgun (WGS) entry which is preliminary data.</text>
</comment>
<dbReference type="RefSeq" id="WP_227549700.1">
    <property type="nucleotide sequence ID" value="NZ_JAOUTP010000018.1"/>
</dbReference>
<protein>
    <submittedName>
        <fullName evidence="1">Uncharacterized protein</fullName>
    </submittedName>
</protein>
<evidence type="ECO:0000313" key="1">
    <source>
        <dbReference type="EMBL" id="MDV0840363.1"/>
    </source>
</evidence>
<dbReference type="Proteomes" id="UP001284547">
    <property type="component" value="Unassembled WGS sequence"/>
</dbReference>